<accession>A0ABT5K0F4</accession>
<dbReference type="Gene3D" id="3.30.950.10">
    <property type="entry name" value="Methyltransferase, Cobalt-precorrin-4 Transmethylase, Domain 2"/>
    <property type="match status" value="1"/>
</dbReference>
<dbReference type="PANTHER" id="PTHR46111:SF2">
    <property type="entry name" value="SAM-DEPENDENT METHYLTRANSFERASE"/>
    <property type="match status" value="1"/>
</dbReference>
<keyword evidence="5" id="KW-0949">S-adenosyl-L-methionine</keyword>
<dbReference type="PANTHER" id="PTHR46111">
    <property type="entry name" value="RIBOSOMAL RNA SMALL SUBUNIT METHYLTRANSFERASE I"/>
    <property type="match status" value="1"/>
</dbReference>
<dbReference type="InterPro" id="IPR014777">
    <property type="entry name" value="4pyrrole_Mease_sub1"/>
</dbReference>
<feature type="domain" description="Tetrapyrrole methylase" evidence="6">
    <location>
        <begin position="40"/>
        <end position="226"/>
    </location>
</feature>
<dbReference type="EMBL" id="JAQQXR010000004">
    <property type="protein sequence ID" value="MDC8758454.1"/>
    <property type="molecule type" value="Genomic_DNA"/>
</dbReference>
<dbReference type="Pfam" id="PF00590">
    <property type="entry name" value="TP_methylase"/>
    <property type="match status" value="1"/>
</dbReference>
<dbReference type="GO" id="GO:0008168">
    <property type="term" value="F:methyltransferase activity"/>
    <property type="evidence" value="ECO:0007669"/>
    <property type="project" value="UniProtKB-KW"/>
</dbReference>
<evidence type="ECO:0000313" key="7">
    <source>
        <dbReference type="EMBL" id="MDC8758454.1"/>
    </source>
</evidence>
<dbReference type="Gene3D" id="3.40.1010.10">
    <property type="entry name" value="Cobalt-precorrin-4 Transmethylase, Domain 1"/>
    <property type="match status" value="1"/>
</dbReference>
<dbReference type="CDD" id="cd11649">
    <property type="entry name" value="RsmI_like"/>
    <property type="match status" value="1"/>
</dbReference>
<evidence type="ECO:0000256" key="3">
    <source>
        <dbReference type="ARBA" id="ARBA00022603"/>
    </source>
</evidence>
<dbReference type="InterPro" id="IPR035996">
    <property type="entry name" value="4pyrrol_Methylase_sf"/>
</dbReference>
<evidence type="ECO:0000313" key="8">
    <source>
        <dbReference type="Proteomes" id="UP001221208"/>
    </source>
</evidence>
<proteinExistence type="predicted"/>
<reference evidence="7 8" key="1">
    <citation type="submission" date="2022-10" db="EMBL/GenBank/DDBJ databases">
        <title>Janthinobacterium sp. hw3 Genome sequencing.</title>
        <authorList>
            <person name="Park S."/>
        </authorList>
    </citation>
    <scope>NUCLEOTIDE SEQUENCE [LARGE SCALE GENOMIC DNA]</scope>
    <source>
        <strain evidence="8">hw3</strain>
    </source>
</reference>
<keyword evidence="8" id="KW-1185">Reference proteome</keyword>
<dbReference type="GO" id="GO:0032259">
    <property type="term" value="P:methylation"/>
    <property type="evidence" value="ECO:0007669"/>
    <property type="project" value="UniProtKB-KW"/>
</dbReference>
<dbReference type="PIRSF" id="PIRSF005917">
    <property type="entry name" value="MTase_YraL"/>
    <property type="match status" value="1"/>
</dbReference>
<comment type="caution">
    <text evidence="7">The sequence shown here is derived from an EMBL/GenBank/DDBJ whole genome shotgun (WGS) entry which is preliminary data.</text>
</comment>
<sequence>MTTTTSGTLYLIPNTLGSGGQADDALAHIIPEHVRAITARLDYFVAENAKTARAFLKLIAVKHPLAKPLQEIAIAELNVNTPAQALAGLLAPLLAGQDAGLVSEAGVPAVADPGADLVRLAHQRGITVKPLVGPSSLLLAVMASGLNGQSFAFNGYLPTDAALRAKRIKELENRSRAEKQTQLFIETPYRNAAMLEALVGHCQAGTLICVATDLSLETETIKTMTGAQWKSQLGAGKAPDFHKKPTVFLLLAQ</sequence>
<evidence type="ECO:0000256" key="4">
    <source>
        <dbReference type="ARBA" id="ARBA00022679"/>
    </source>
</evidence>
<dbReference type="Proteomes" id="UP001221208">
    <property type="component" value="Unassembled WGS sequence"/>
</dbReference>
<keyword evidence="1" id="KW-0963">Cytoplasm</keyword>
<keyword evidence="2" id="KW-0698">rRNA processing</keyword>
<evidence type="ECO:0000256" key="2">
    <source>
        <dbReference type="ARBA" id="ARBA00022552"/>
    </source>
</evidence>
<protein>
    <submittedName>
        <fullName evidence="7">SAM-dependent methyltransferase</fullName>
    </submittedName>
</protein>
<evidence type="ECO:0000259" key="6">
    <source>
        <dbReference type="Pfam" id="PF00590"/>
    </source>
</evidence>
<name>A0ABT5K0F4_9BURK</name>
<dbReference type="InterPro" id="IPR014776">
    <property type="entry name" value="4pyrrole_Mease_sub2"/>
</dbReference>
<keyword evidence="4" id="KW-0808">Transferase</keyword>
<dbReference type="InterPro" id="IPR008189">
    <property type="entry name" value="rRNA_ssu_MeTfrase_I"/>
</dbReference>
<organism evidence="7 8">
    <name type="scientific">Janthinobacterium fluminis</name>
    <dbReference type="NCBI Taxonomy" id="2987524"/>
    <lineage>
        <taxon>Bacteria</taxon>
        <taxon>Pseudomonadati</taxon>
        <taxon>Pseudomonadota</taxon>
        <taxon>Betaproteobacteria</taxon>
        <taxon>Burkholderiales</taxon>
        <taxon>Oxalobacteraceae</taxon>
        <taxon>Janthinobacterium</taxon>
    </lineage>
</organism>
<evidence type="ECO:0000256" key="1">
    <source>
        <dbReference type="ARBA" id="ARBA00022490"/>
    </source>
</evidence>
<dbReference type="InterPro" id="IPR000878">
    <property type="entry name" value="4pyrrol_Mease"/>
</dbReference>
<dbReference type="SUPFAM" id="SSF53790">
    <property type="entry name" value="Tetrapyrrole methylase"/>
    <property type="match status" value="1"/>
</dbReference>
<evidence type="ECO:0000256" key="5">
    <source>
        <dbReference type="ARBA" id="ARBA00022691"/>
    </source>
</evidence>
<keyword evidence="3 7" id="KW-0489">Methyltransferase</keyword>
<dbReference type="RefSeq" id="WP_273671131.1">
    <property type="nucleotide sequence ID" value="NZ_JAQQXR010000004.1"/>
</dbReference>
<gene>
    <name evidence="7" type="ORF">OIK44_12765</name>
</gene>